<reference evidence="7" key="1">
    <citation type="journal article" date="2022" name="ISME J.">
        <title>Identification of active gaseous-alkane degraders at natural gas seeps.</title>
        <authorList>
            <person name="Farhan Ul Haque M."/>
            <person name="Hernandez M."/>
            <person name="Crombie A.T."/>
            <person name="Murrell J.C."/>
        </authorList>
    </citation>
    <scope>NUCLEOTIDE SEQUENCE</scope>
    <source>
        <strain evidence="7">PC2</strain>
    </source>
</reference>
<keyword evidence="4" id="KW-0802">TPR repeat</keyword>
<dbReference type="Gene3D" id="1.25.40.10">
    <property type="entry name" value="Tetratricopeptide repeat domain"/>
    <property type="match status" value="2"/>
</dbReference>
<keyword evidence="8" id="KW-1185">Reference proteome</keyword>
<evidence type="ECO:0000256" key="4">
    <source>
        <dbReference type="ARBA" id="ARBA00022803"/>
    </source>
</evidence>
<evidence type="ECO:0000256" key="1">
    <source>
        <dbReference type="ARBA" id="ARBA00004196"/>
    </source>
</evidence>
<dbReference type="Pfam" id="PF23914">
    <property type="entry name" value="TPR_CcmH_CycH"/>
    <property type="match status" value="1"/>
</dbReference>
<organism evidence="7 8">
    <name type="scientific">Candidatus Rhodoblastus alkanivorans</name>
    <dbReference type="NCBI Taxonomy" id="2954117"/>
    <lineage>
        <taxon>Bacteria</taxon>
        <taxon>Pseudomonadati</taxon>
        <taxon>Pseudomonadota</taxon>
        <taxon>Alphaproteobacteria</taxon>
        <taxon>Hyphomicrobiales</taxon>
        <taxon>Rhodoblastaceae</taxon>
        <taxon>Rhodoblastus</taxon>
    </lineage>
</organism>
<evidence type="ECO:0000259" key="6">
    <source>
        <dbReference type="Pfam" id="PF23914"/>
    </source>
</evidence>
<dbReference type="InterPro" id="IPR056413">
    <property type="entry name" value="TPR_CcmH_CycH"/>
</dbReference>
<dbReference type="PANTHER" id="PTHR47870:SF1">
    <property type="entry name" value="CYTOCHROME C-TYPE BIOGENESIS PROTEIN CCMH"/>
    <property type="match status" value="1"/>
</dbReference>
<dbReference type="Proteomes" id="UP001139104">
    <property type="component" value="Unassembled WGS sequence"/>
</dbReference>
<name>A0ABS9Z469_9HYPH</name>
<dbReference type="NCBIfam" id="TIGR03142">
    <property type="entry name" value="cytochro_ccmI"/>
    <property type="match status" value="1"/>
</dbReference>
<evidence type="ECO:0000313" key="7">
    <source>
        <dbReference type="EMBL" id="MCI4682160.1"/>
    </source>
</evidence>
<dbReference type="RefSeq" id="WP_243066189.1">
    <property type="nucleotide sequence ID" value="NZ_JAIVFK010000014.1"/>
</dbReference>
<keyword evidence="5" id="KW-1133">Transmembrane helix</keyword>
<keyword evidence="2" id="KW-0677">Repeat</keyword>
<keyword evidence="3" id="KW-0201">Cytochrome c-type biogenesis</keyword>
<proteinExistence type="predicted"/>
<dbReference type="InterPro" id="IPR017560">
    <property type="entry name" value="Cyt_c_biogenesis_CcmI"/>
</dbReference>
<feature type="transmembrane region" description="Helical" evidence="5">
    <location>
        <begin position="89"/>
        <end position="107"/>
    </location>
</feature>
<evidence type="ECO:0000256" key="3">
    <source>
        <dbReference type="ARBA" id="ARBA00022748"/>
    </source>
</evidence>
<dbReference type="PANTHER" id="PTHR47870">
    <property type="entry name" value="CYTOCHROME C-TYPE BIOGENESIS PROTEIN CCMH"/>
    <property type="match status" value="1"/>
</dbReference>
<dbReference type="InterPro" id="IPR051263">
    <property type="entry name" value="C-type_cytochrome_biogenesis"/>
</dbReference>
<dbReference type="SMART" id="SM00028">
    <property type="entry name" value="TPR"/>
    <property type="match status" value="3"/>
</dbReference>
<dbReference type="InterPro" id="IPR011990">
    <property type="entry name" value="TPR-like_helical_dom_sf"/>
</dbReference>
<comment type="caution">
    <text evidence="7">The sequence shown here is derived from an EMBL/GenBank/DDBJ whole genome shotgun (WGS) entry which is preliminary data.</text>
</comment>
<gene>
    <name evidence="7" type="primary">ccmI</name>
    <name evidence="7" type="ORF">K2U94_05175</name>
</gene>
<evidence type="ECO:0000256" key="2">
    <source>
        <dbReference type="ARBA" id="ARBA00022737"/>
    </source>
</evidence>
<keyword evidence="5" id="KW-0812">Transmembrane</keyword>
<dbReference type="EMBL" id="JAIVFP010000001">
    <property type="protein sequence ID" value="MCI4682160.1"/>
    <property type="molecule type" value="Genomic_DNA"/>
</dbReference>
<evidence type="ECO:0000313" key="8">
    <source>
        <dbReference type="Proteomes" id="UP001139104"/>
    </source>
</evidence>
<feature type="domain" description="Cytochrome c-type biogenesis protein H TPR" evidence="6">
    <location>
        <begin position="124"/>
        <end position="255"/>
    </location>
</feature>
<keyword evidence="5" id="KW-0472">Membrane</keyword>
<comment type="subcellular location">
    <subcellularLocation>
        <location evidence="1">Cell envelope</location>
    </subcellularLocation>
</comment>
<dbReference type="InterPro" id="IPR019734">
    <property type="entry name" value="TPR_rpt"/>
</dbReference>
<sequence>MIWLVFALLTGAAVLSILWPLSRPAPRAREDAADVAFYRAQIAEIDAEFARGGVDKDQAEAAKALAARRLLAVAPEEAGTESSPRGRRIAAVLALIVIPAVALGLYSRIGHPSLPDMPLQARLSAPPSQQDFAAVVERMEDHIKAHPDDARALELMAPVYVRMGRFDEAVQARKKVIALLGATPDRLLKYAEALAFANNGTITPEAIAQLQQALKLDPKNIGARFYLGLAAAQQGDNGKARKIWTALLPDLPEKSLAHKEVAEKLALLDAPAEATGAPSGEAAAIASAAPAEQQKMIRTMVERLAQRLAAQGGSPDEWLRLIRAYKVLNETDKAQNSYNEALKALSGDTAAREKLAALARQLGLNPQ</sequence>
<protein>
    <submittedName>
        <fullName evidence="7">C-type cytochrome biogenesis protein CcmI</fullName>
    </submittedName>
</protein>
<evidence type="ECO:0000256" key="5">
    <source>
        <dbReference type="SAM" id="Phobius"/>
    </source>
</evidence>
<dbReference type="SUPFAM" id="SSF48452">
    <property type="entry name" value="TPR-like"/>
    <property type="match status" value="1"/>
</dbReference>
<accession>A0ABS9Z469</accession>